<dbReference type="RefSeq" id="WP_254153379.1">
    <property type="nucleotide sequence ID" value="NZ_JAHESD010000015.1"/>
</dbReference>
<feature type="domain" description="Type 9 secretion system plug protein N-terminal" evidence="2">
    <location>
        <begin position="43"/>
        <end position="166"/>
    </location>
</feature>
<gene>
    <name evidence="3" type="ORF">KK060_09010</name>
</gene>
<comment type="caution">
    <text evidence="3">The sequence shown here is derived from an EMBL/GenBank/DDBJ whole genome shotgun (WGS) entry which is preliminary data.</text>
</comment>
<dbReference type="Gene3D" id="2.60.40.10">
    <property type="entry name" value="Immunoglobulins"/>
    <property type="match status" value="1"/>
</dbReference>
<dbReference type="PROSITE" id="PS51257">
    <property type="entry name" value="PROKAR_LIPOPROTEIN"/>
    <property type="match status" value="1"/>
</dbReference>
<dbReference type="InterPro" id="IPR013783">
    <property type="entry name" value="Ig-like_fold"/>
</dbReference>
<evidence type="ECO:0000256" key="1">
    <source>
        <dbReference type="SAM" id="SignalP"/>
    </source>
</evidence>
<feature type="signal peptide" evidence="1">
    <location>
        <begin position="1"/>
        <end position="22"/>
    </location>
</feature>
<dbReference type="EMBL" id="JAHESD010000015">
    <property type="protein sequence ID" value="MBT1703416.1"/>
    <property type="molecule type" value="Genomic_DNA"/>
</dbReference>
<evidence type="ECO:0000313" key="3">
    <source>
        <dbReference type="EMBL" id="MBT1703416.1"/>
    </source>
</evidence>
<dbReference type="Pfam" id="PF17116">
    <property type="entry name" value="T9SS_plug_1st"/>
    <property type="match status" value="1"/>
</dbReference>
<sequence>MRYLVIYTLLLLAGCTPLAPNAISSEGSVKVLRFADQTYEPEIKTVVIHPASSNQTSSLLPAVTKLGGENLILEFDDLTTQRDTYYARIFHCNYDWTKSILMDLDYMIEYNEFPINNFEFSVDSHVPYVHYRFVIPQVKLPGNYVLVVYRGSDKNDLILSKRFMVYDNRVAFLNERNLIGAGDIASLNQQINFTINYKDLDIINPLDNVKVVIRQNQRWDNIATDVRPSFVREIEKEIEYRFFDENKMFKGGSEFRFFDMRSLNYPGRNVARVNKSVKPFELYLEKDKSRANEAYSQYDDLNGGFILDNLDYRDASFANYAFVNFTLVSKDKIPGDVYVTGAFQQWNLNKENKMYYDTTNREYTAQFLLKQGWYDYQYVVKSNSLPPYALEGSHYETENMYEIFVYYQPFQPKADMLIGYLNLYKNKR</sequence>
<dbReference type="InterPro" id="IPR031345">
    <property type="entry name" value="T9SS_Plug_N"/>
</dbReference>
<reference evidence="3 4" key="1">
    <citation type="submission" date="2021-05" db="EMBL/GenBank/DDBJ databases">
        <title>A Polyphasic approach of four new species of the genus Ohtaekwangia: Ohtaekwangia histidinii sp. nov., Ohtaekwangia cretensis sp. nov., Ohtaekwangia indiensis sp. nov., Ohtaekwangia reichenbachii sp. nov. from diverse environment.</title>
        <authorList>
            <person name="Octaviana S."/>
        </authorList>
    </citation>
    <scope>NUCLEOTIDE SEQUENCE [LARGE SCALE GENOMIC DNA]</scope>
    <source>
        <strain evidence="3 4">PWU20</strain>
    </source>
</reference>
<feature type="chain" id="PRO_5046229170" evidence="1">
    <location>
        <begin position="23"/>
        <end position="428"/>
    </location>
</feature>
<name>A0ABS5VPY5_9BACT</name>
<evidence type="ECO:0000259" key="2">
    <source>
        <dbReference type="Pfam" id="PF17116"/>
    </source>
</evidence>
<dbReference type="Proteomes" id="UP000772618">
    <property type="component" value="Unassembled WGS sequence"/>
</dbReference>
<protein>
    <submittedName>
        <fullName evidence="3">DUF5103 domain-containing protein</fullName>
    </submittedName>
</protein>
<evidence type="ECO:0000313" key="4">
    <source>
        <dbReference type="Proteomes" id="UP000772618"/>
    </source>
</evidence>
<accession>A0ABS5VPY5</accession>
<organism evidence="3 4">
    <name type="scientific">Chryseosolibacter indicus</name>
    <dbReference type="NCBI Taxonomy" id="2782351"/>
    <lineage>
        <taxon>Bacteria</taxon>
        <taxon>Pseudomonadati</taxon>
        <taxon>Bacteroidota</taxon>
        <taxon>Cytophagia</taxon>
        <taxon>Cytophagales</taxon>
        <taxon>Chryseotaleaceae</taxon>
        <taxon>Chryseosolibacter</taxon>
    </lineage>
</organism>
<keyword evidence="4" id="KW-1185">Reference proteome</keyword>
<proteinExistence type="predicted"/>
<keyword evidence="1" id="KW-0732">Signal</keyword>